<evidence type="ECO:0000313" key="3">
    <source>
        <dbReference type="Proteomes" id="UP000007151"/>
    </source>
</evidence>
<proteinExistence type="predicted"/>
<dbReference type="KEGG" id="dpl:KGM_211013"/>
<organism evidence="2 3">
    <name type="scientific">Danaus plexippus plexippus</name>
    <dbReference type="NCBI Taxonomy" id="278856"/>
    <lineage>
        <taxon>Eukaryota</taxon>
        <taxon>Metazoa</taxon>
        <taxon>Ecdysozoa</taxon>
        <taxon>Arthropoda</taxon>
        <taxon>Hexapoda</taxon>
        <taxon>Insecta</taxon>
        <taxon>Pterygota</taxon>
        <taxon>Neoptera</taxon>
        <taxon>Endopterygota</taxon>
        <taxon>Lepidoptera</taxon>
        <taxon>Glossata</taxon>
        <taxon>Ditrysia</taxon>
        <taxon>Papilionoidea</taxon>
        <taxon>Nymphalidae</taxon>
        <taxon>Danainae</taxon>
        <taxon>Danaini</taxon>
        <taxon>Danaina</taxon>
        <taxon>Danaus</taxon>
        <taxon>Danaus</taxon>
    </lineage>
</organism>
<comment type="caution">
    <text evidence="2">The sequence shown here is derived from an EMBL/GenBank/DDBJ whole genome shotgun (WGS) entry which is preliminary data.</text>
</comment>
<feature type="region of interest" description="Disordered" evidence="1">
    <location>
        <begin position="27"/>
        <end position="68"/>
    </location>
</feature>
<dbReference type="STRING" id="278856.A0A212FBM8"/>
<evidence type="ECO:0000256" key="1">
    <source>
        <dbReference type="SAM" id="MobiDB-lite"/>
    </source>
</evidence>
<evidence type="ECO:0000313" key="2">
    <source>
        <dbReference type="EMBL" id="OWR51139.1"/>
    </source>
</evidence>
<reference evidence="2 3" key="1">
    <citation type="journal article" date="2011" name="Cell">
        <title>The monarch butterfly genome yields insights into long-distance migration.</title>
        <authorList>
            <person name="Zhan S."/>
            <person name="Merlin C."/>
            <person name="Boore J.L."/>
            <person name="Reppert S.M."/>
        </authorList>
    </citation>
    <scope>NUCLEOTIDE SEQUENCE [LARGE SCALE GENOMIC DNA]</scope>
    <source>
        <strain evidence="2">F-2</strain>
    </source>
</reference>
<dbReference type="InParanoid" id="A0A212FBM8"/>
<dbReference type="AlphaFoldDB" id="A0A212FBM8"/>
<dbReference type="Proteomes" id="UP000007151">
    <property type="component" value="Unassembled WGS sequence"/>
</dbReference>
<accession>A0A212FBM8</accession>
<sequence length="159" mass="17757">MNNTNPKHLIANQGRCWGGASGATTPGAIKGGGGINQNLTLTTSDEARERVATRATQGQKRRSRARDHRRAANSWIGVSYRLKNFNRIDKQLLKQIGEEKWRWTAILERMMSIVFFLAGNNLLFRGSSETLYTPNNGNFLGLVKLLGKLDDVDVNEEKV</sequence>
<dbReference type="EMBL" id="AGBW02009294">
    <property type="protein sequence ID" value="OWR51139.1"/>
    <property type="molecule type" value="Genomic_DNA"/>
</dbReference>
<gene>
    <name evidence="2" type="ORF">KGM_211013</name>
</gene>
<protein>
    <submittedName>
        <fullName evidence="2">Zinc finger MYM domain containing 1</fullName>
    </submittedName>
</protein>
<name>A0A212FBM8_DANPL</name>
<feature type="compositionally biased region" description="Basic residues" evidence="1">
    <location>
        <begin position="59"/>
        <end position="68"/>
    </location>
</feature>
<keyword evidence="3" id="KW-1185">Reference proteome</keyword>